<evidence type="ECO:0000256" key="1">
    <source>
        <dbReference type="ARBA" id="ARBA00008857"/>
    </source>
</evidence>
<dbReference type="Proteomes" id="UP001597083">
    <property type="component" value="Unassembled WGS sequence"/>
</dbReference>
<evidence type="ECO:0000259" key="7">
    <source>
        <dbReference type="PROSITE" id="PS51900"/>
    </source>
</evidence>
<keyword evidence="4" id="KW-0233">DNA recombination</keyword>
<feature type="domain" description="Tyr recombinase" evidence="6">
    <location>
        <begin position="174"/>
        <end position="371"/>
    </location>
</feature>
<gene>
    <name evidence="8" type="ORF">ACFQ07_31555</name>
</gene>
<dbReference type="Gene3D" id="1.10.443.10">
    <property type="entry name" value="Intergrase catalytic core"/>
    <property type="match status" value="1"/>
</dbReference>
<accession>A0ABW3CQZ5</accession>
<dbReference type="InterPro" id="IPR050808">
    <property type="entry name" value="Phage_Integrase"/>
</dbReference>
<dbReference type="PANTHER" id="PTHR30629:SF2">
    <property type="entry name" value="PROPHAGE INTEGRASE INTS-RELATED"/>
    <property type="match status" value="1"/>
</dbReference>
<evidence type="ECO:0000256" key="4">
    <source>
        <dbReference type="ARBA" id="ARBA00023172"/>
    </source>
</evidence>
<keyword evidence="3 5" id="KW-0238">DNA-binding</keyword>
<keyword evidence="9" id="KW-1185">Reference proteome</keyword>
<dbReference type="EMBL" id="JBHTIR010004267">
    <property type="protein sequence ID" value="MFD0856811.1"/>
    <property type="molecule type" value="Genomic_DNA"/>
</dbReference>
<sequence>MAKIQIGSYEGSIYPEGNGYTGALEIGYGPDGKRKRLKRKGRTKTQVTDKLKKSVDDLEKGVRAERGFTVDKAVTAFLAHLEKQGKKSKDTMRTYTRLAKLHIIPKIGKPELTDLTADDVEQWLDECSEAMTTQTLKIVHMLLRQSIQFAQRRDKVGRNVAALVETPRGKRPTRKSRSLTLDQATKLLRVAQDPQHRIGAYVILAIVSGLRTEELRALTWADIDLKKKVVYVLRSDRESGDTKTQESRRGIALADIAVEALKALRKRQAAERLHAGDAWQAHNLVFCREDGSPYNNQAVLYRFRKLTAAAGIGSTWVPRELRHTFVSLMSHQGVPLEKISGLVGHKNTKITETVYRHELRPVITEGAEQMDTLFNPKKSKPA</sequence>
<comment type="caution">
    <text evidence="8">The sequence shown here is derived from an EMBL/GenBank/DDBJ whole genome shotgun (WGS) entry which is preliminary data.</text>
</comment>
<reference evidence="9" key="1">
    <citation type="journal article" date="2019" name="Int. J. Syst. Evol. Microbiol.">
        <title>The Global Catalogue of Microorganisms (GCM) 10K type strain sequencing project: providing services to taxonomists for standard genome sequencing and annotation.</title>
        <authorList>
            <consortium name="The Broad Institute Genomics Platform"/>
            <consortium name="The Broad Institute Genome Sequencing Center for Infectious Disease"/>
            <person name="Wu L."/>
            <person name="Ma J."/>
        </authorList>
    </citation>
    <scope>NUCLEOTIDE SEQUENCE [LARGE SCALE GENOMIC DNA]</scope>
    <source>
        <strain evidence="9">JCM 31696</strain>
    </source>
</reference>
<name>A0ABW3CQZ5_9ACTN</name>
<proteinExistence type="inferred from homology"/>
<dbReference type="PANTHER" id="PTHR30629">
    <property type="entry name" value="PROPHAGE INTEGRASE"/>
    <property type="match status" value="1"/>
</dbReference>
<dbReference type="SUPFAM" id="SSF56349">
    <property type="entry name" value="DNA breaking-rejoining enzymes"/>
    <property type="match status" value="1"/>
</dbReference>
<evidence type="ECO:0000256" key="5">
    <source>
        <dbReference type="PROSITE-ProRule" id="PRU01248"/>
    </source>
</evidence>
<feature type="domain" description="Core-binding (CB)" evidence="7">
    <location>
        <begin position="68"/>
        <end position="151"/>
    </location>
</feature>
<dbReference type="CDD" id="cd01189">
    <property type="entry name" value="INT_ICEBs1_C_like"/>
    <property type="match status" value="1"/>
</dbReference>
<dbReference type="InterPro" id="IPR013762">
    <property type="entry name" value="Integrase-like_cat_sf"/>
</dbReference>
<evidence type="ECO:0000259" key="6">
    <source>
        <dbReference type="PROSITE" id="PS51898"/>
    </source>
</evidence>
<dbReference type="PROSITE" id="PS51900">
    <property type="entry name" value="CB"/>
    <property type="match status" value="1"/>
</dbReference>
<dbReference type="InterPro" id="IPR004107">
    <property type="entry name" value="Integrase_SAM-like_N"/>
</dbReference>
<evidence type="ECO:0000313" key="9">
    <source>
        <dbReference type="Proteomes" id="UP001597083"/>
    </source>
</evidence>
<keyword evidence="2" id="KW-0229">DNA integration</keyword>
<protein>
    <submittedName>
        <fullName evidence="8">Tyrosine-type recombinase/integrase</fullName>
    </submittedName>
</protein>
<dbReference type="InterPro" id="IPR044068">
    <property type="entry name" value="CB"/>
</dbReference>
<dbReference type="InterPro" id="IPR011010">
    <property type="entry name" value="DNA_brk_join_enz"/>
</dbReference>
<dbReference type="PROSITE" id="PS51898">
    <property type="entry name" value="TYR_RECOMBINASE"/>
    <property type="match status" value="1"/>
</dbReference>
<dbReference type="Pfam" id="PF14659">
    <property type="entry name" value="Phage_int_SAM_3"/>
    <property type="match status" value="1"/>
</dbReference>
<evidence type="ECO:0000256" key="3">
    <source>
        <dbReference type="ARBA" id="ARBA00023125"/>
    </source>
</evidence>
<dbReference type="InterPro" id="IPR010998">
    <property type="entry name" value="Integrase_recombinase_N"/>
</dbReference>
<organism evidence="8 9">
    <name type="scientific">Actinomadura adrarensis</name>
    <dbReference type="NCBI Taxonomy" id="1819600"/>
    <lineage>
        <taxon>Bacteria</taxon>
        <taxon>Bacillati</taxon>
        <taxon>Actinomycetota</taxon>
        <taxon>Actinomycetes</taxon>
        <taxon>Streptosporangiales</taxon>
        <taxon>Thermomonosporaceae</taxon>
        <taxon>Actinomadura</taxon>
    </lineage>
</organism>
<evidence type="ECO:0000313" key="8">
    <source>
        <dbReference type="EMBL" id="MFD0856811.1"/>
    </source>
</evidence>
<dbReference type="Gene3D" id="1.10.150.130">
    <property type="match status" value="1"/>
</dbReference>
<evidence type="ECO:0000256" key="2">
    <source>
        <dbReference type="ARBA" id="ARBA00022908"/>
    </source>
</evidence>
<comment type="similarity">
    <text evidence="1">Belongs to the 'phage' integrase family.</text>
</comment>
<dbReference type="Pfam" id="PF00589">
    <property type="entry name" value="Phage_integrase"/>
    <property type="match status" value="1"/>
</dbReference>
<dbReference type="InterPro" id="IPR002104">
    <property type="entry name" value="Integrase_catalytic"/>
</dbReference>